<evidence type="ECO:0000256" key="8">
    <source>
        <dbReference type="PROSITE-ProRule" id="PRU01360"/>
    </source>
</evidence>
<dbReference type="PANTHER" id="PTHR47234:SF3">
    <property type="entry name" value="SECRETIN_TONB SHORT N-TERMINAL DOMAIN-CONTAINING PROTEIN"/>
    <property type="match status" value="1"/>
</dbReference>
<dbReference type="AlphaFoldDB" id="A0A930XZJ5"/>
<dbReference type="Gene3D" id="2.170.130.10">
    <property type="entry name" value="TonB-dependent receptor, plug domain"/>
    <property type="match status" value="1"/>
</dbReference>
<protein>
    <submittedName>
        <fullName evidence="13">TonB-dependent receptor</fullName>
    </submittedName>
</protein>
<sequence>MKKILKFSFSAILLFSVSLIYSQDNDKKENSQKKDTLETQLNTLDEIVVVGSRSPNKSKLETAVPIDVVNLAKIKNITPQTSINDILTYMIPAFNSNRQSASDGTEHIDPASLRGLGPDQTLVLINGKRRHTTSLVNYQNTVGNGSVGTDLSAIPASAIKRIEVLRDGAAAQYGSDAIAGVINLVLKENTGLEVNGTYGQTSRNDGQTTNLNLNYGHKLGNKGGFINLTAEFNNREKTNRSQNHNLIIFDQSAYNNYFAYDFTDDPAASRKIDDDLLASKGLNRNDFNFQVGDAKIQNIQGFVNTVVPLNDNIEFYAAGGFNQKNGTGFGFRRLPSETYNVVPELFPNGFQPELKSNILDASLISGFRFKFTDWKLDLSNTFGVNNFQYNVDNTNNFSLGAASPTSFDAGSHSFTQNTINADASRAYKSVFKGLNLALGAEFRYENYQILAGETASYENGGAQSFPGFSYLNVVNKSRNSTGIYADAELNFTDKFMVGAAVRFENYTDFGNTTNGKLSARYKITDKFFVRGSVSTGFRAPSLQQQYFNNIATDVVDGKLLNSGIFRNDSDVAKQLGIPKLKEETSNNYSFGIVYSPLKKLHFTVDAYQIKIDNRIILTGNLGNDPYGEPVPELRALFATYGAQTGRFFTNAINTTTNGVDFVADYDLNLGAGNLNISLLYNYNKNKVSDKLNNIPAAFVGQEDVYFGPQERSLIETNTPLHKGTLALNYGINKFNFLLRNTYFGEVTRNGFPFGVSQTHGGKVVTDLTLAYKATSKIQFVIGANNLLDVFPDKQVYENSYFGVFKYAPVQMGTTGAYYFGRISYQL</sequence>
<organism evidence="13 14">
    <name type="scientific">Flavobacterium soyangense</name>
    <dbReference type="NCBI Taxonomy" id="2023265"/>
    <lineage>
        <taxon>Bacteria</taxon>
        <taxon>Pseudomonadati</taxon>
        <taxon>Bacteroidota</taxon>
        <taxon>Flavobacteriia</taxon>
        <taxon>Flavobacteriales</taxon>
        <taxon>Flavobacteriaceae</taxon>
        <taxon>Flavobacterium</taxon>
    </lineage>
</organism>
<evidence type="ECO:0000313" key="13">
    <source>
        <dbReference type="EMBL" id="MBF2708963.1"/>
    </source>
</evidence>
<dbReference type="InterPro" id="IPR012910">
    <property type="entry name" value="Plug_dom"/>
</dbReference>
<evidence type="ECO:0000256" key="7">
    <source>
        <dbReference type="ARBA" id="ARBA00023237"/>
    </source>
</evidence>
<comment type="similarity">
    <text evidence="8 9">Belongs to the TonB-dependent receptor family.</text>
</comment>
<evidence type="ECO:0000256" key="4">
    <source>
        <dbReference type="ARBA" id="ARBA00022692"/>
    </source>
</evidence>
<dbReference type="EMBL" id="JADHEC010000021">
    <property type="protein sequence ID" value="MBF2708963.1"/>
    <property type="molecule type" value="Genomic_DNA"/>
</dbReference>
<keyword evidence="2 8" id="KW-0813">Transport</keyword>
<name>A0A930XZJ5_9FLAO</name>
<dbReference type="RefSeq" id="WP_194312216.1">
    <property type="nucleotide sequence ID" value="NZ_JADHEC010000021.1"/>
</dbReference>
<reference evidence="13" key="1">
    <citation type="submission" date="2020-11" db="EMBL/GenBank/DDBJ databases">
        <title>Genome of Flavobacterium soyangense.</title>
        <authorList>
            <person name="Liu Q."/>
            <person name="Xin Y.-H."/>
        </authorList>
    </citation>
    <scope>NUCLEOTIDE SEQUENCE</scope>
    <source>
        <strain evidence="13">CGMCC 1.13493</strain>
    </source>
</reference>
<evidence type="ECO:0000256" key="1">
    <source>
        <dbReference type="ARBA" id="ARBA00004571"/>
    </source>
</evidence>
<dbReference type="InterPro" id="IPR037066">
    <property type="entry name" value="Plug_dom_sf"/>
</dbReference>
<comment type="caution">
    <text evidence="13">The sequence shown here is derived from an EMBL/GenBank/DDBJ whole genome shotgun (WGS) entry which is preliminary data.</text>
</comment>
<evidence type="ECO:0000259" key="12">
    <source>
        <dbReference type="Pfam" id="PF07715"/>
    </source>
</evidence>
<gene>
    <name evidence="13" type="ORF">IR213_10210</name>
</gene>
<feature type="chain" id="PRO_5037618898" evidence="10">
    <location>
        <begin position="23"/>
        <end position="826"/>
    </location>
</feature>
<evidence type="ECO:0000256" key="10">
    <source>
        <dbReference type="SAM" id="SignalP"/>
    </source>
</evidence>
<dbReference type="Proteomes" id="UP000646211">
    <property type="component" value="Unassembled WGS sequence"/>
</dbReference>
<dbReference type="PROSITE" id="PS52016">
    <property type="entry name" value="TONB_DEPENDENT_REC_3"/>
    <property type="match status" value="1"/>
</dbReference>
<dbReference type="Gene3D" id="2.40.170.20">
    <property type="entry name" value="TonB-dependent receptor, beta-barrel domain"/>
    <property type="match status" value="1"/>
</dbReference>
<keyword evidence="3 8" id="KW-1134">Transmembrane beta strand</keyword>
<feature type="domain" description="TonB-dependent receptor plug" evidence="12">
    <location>
        <begin position="59"/>
        <end position="181"/>
    </location>
</feature>
<evidence type="ECO:0000256" key="9">
    <source>
        <dbReference type="RuleBase" id="RU003357"/>
    </source>
</evidence>
<keyword evidence="6 8" id="KW-0472">Membrane</keyword>
<keyword evidence="5 9" id="KW-0798">TonB box</keyword>
<feature type="domain" description="TonB-dependent receptor-like beta-barrel" evidence="11">
    <location>
        <begin position="322"/>
        <end position="786"/>
    </location>
</feature>
<evidence type="ECO:0000313" key="14">
    <source>
        <dbReference type="Proteomes" id="UP000646211"/>
    </source>
</evidence>
<dbReference type="InterPro" id="IPR039426">
    <property type="entry name" value="TonB-dep_rcpt-like"/>
</dbReference>
<feature type="signal peptide" evidence="10">
    <location>
        <begin position="1"/>
        <end position="22"/>
    </location>
</feature>
<dbReference type="CDD" id="cd01347">
    <property type="entry name" value="ligand_gated_channel"/>
    <property type="match status" value="1"/>
</dbReference>
<dbReference type="Pfam" id="PF07715">
    <property type="entry name" value="Plug"/>
    <property type="match status" value="1"/>
</dbReference>
<keyword evidence="14" id="KW-1185">Reference proteome</keyword>
<dbReference type="InterPro" id="IPR036942">
    <property type="entry name" value="Beta-barrel_TonB_sf"/>
</dbReference>
<accession>A0A930XZJ5</accession>
<dbReference type="GO" id="GO:0009279">
    <property type="term" value="C:cell outer membrane"/>
    <property type="evidence" value="ECO:0007669"/>
    <property type="project" value="UniProtKB-SubCell"/>
</dbReference>
<keyword evidence="7 8" id="KW-0998">Cell outer membrane</keyword>
<evidence type="ECO:0000256" key="2">
    <source>
        <dbReference type="ARBA" id="ARBA00022448"/>
    </source>
</evidence>
<dbReference type="Pfam" id="PF00593">
    <property type="entry name" value="TonB_dep_Rec_b-barrel"/>
    <property type="match status" value="1"/>
</dbReference>
<proteinExistence type="inferred from homology"/>
<dbReference type="InterPro" id="IPR000531">
    <property type="entry name" value="Beta-barrel_TonB"/>
</dbReference>
<keyword evidence="4 8" id="KW-0812">Transmembrane</keyword>
<evidence type="ECO:0000256" key="5">
    <source>
        <dbReference type="ARBA" id="ARBA00023077"/>
    </source>
</evidence>
<evidence type="ECO:0000256" key="3">
    <source>
        <dbReference type="ARBA" id="ARBA00022452"/>
    </source>
</evidence>
<dbReference type="PANTHER" id="PTHR47234">
    <property type="match status" value="1"/>
</dbReference>
<keyword evidence="10" id="KW-0732">Signal</keyword>
<evidence type="ECO:0000256" key="6">
    <source>
        <dbReference type="ARBA" id="ARBA00023136"/>
    </source>
</evidence>
<keyword evidence="13" id="KW-0675">Receptor</keyword>
<evidence type="ECO:0000259" key="11">
    <source>
        <dbReference type="Pfam" id="PF00593"/>
    </source>
</evidence>
<dbReference type="SUPFAM" id="SSF56935">
    <property type="entry name" value="Porins"/>
    <property type="match status" value="1"/>
</dbReference>
<comment type="subcellular location">
    <subcellularLocation>
        <location evidence="1 8">Cell outer membrane</location>
        <topology evidence="1 8">Multi-pass membrane protein</topology>
    </subcellularLocation>
</comment>